<evidence type="ECO:0000256" key="7">
    <source>
        <dbReference type="SAM" id="Phobius"/>
    </source>
</evidence>
<keyword evidence="10" id="KW-1185">Reference proteome</keyword>
<evidence type="ECO:0000313" key="9">
    <source>
        <dbReference type="EMBL" id="KGF28125.1"/>
    </source>
</evidence>
<dbReference type="InterPro" id="IPR036938">
    <property type="entry name" value="PAP2/HPO_sf"/>
</dbReference>
<comment type="subcellular location">
    <subcellularLocation>
        <location evidence="1">Cell membrane</location>
        <topology evidence="1">Multi-pass membrane protein</topology>
    </subcellularLocation>
</comment>
<keyword evidence="3 7" id="KW-0812">Transmembrane</keyword>
<dbReference type="eggNOG" id="COG0671">
    <property type="taxonomic scope" value="Bacteria"/>
</dbReference>
<sequence>MKASTLARLGATDTRLFFRLSAYNRKKNIAILSQLLSTLGNGPLYAILGMAMWIWAGPEGKQLFYAGVLAYSFELPIYYVLKNSIKRDRPCYKIVDVVSLVTPSDKFSFPSGHTAAAFVFATTIVALYPFLAVPAYAFATLVGLSRVILGVHYPGDIVAGMVLGLASAWSALTIMAI</sequence>
<dbReference type="AlphaFoldDB" id="A0A095Z0A7"/>
<feature type="transmembrane region" description="Helical" evidence="7">
    <location>
        <begin position="115"/>
        <end position="137"/>
    </location>
</feature>
<dbReference type="PANTHER" id="PTHR14969:SF62">
    <property type="entry name" value="DECAPRENYLPHOSPHORYL-5-PHOSPHORIBOSE PHOSPHATASE RV3807C-RELATED"/>
    <property type="match status" value="1"/>
</dbReference>
<dbReference type="GO" id="GO:0016787">
    <property type="term" value="F:hydrolase activity"/>
    <property type="evidence" value="ECO:0007669"/>
    <property type="project" value="UniProtKB-KW"/>
</dbReference>
<name>A0A095Z0A7_9BURK</name>
<evidence type="ECO:0000256" key="3">
    <source>
        <dbReference type="ARBA" id="ARBA00022692"/>
    </source>
</evidence>
<evidence type="ECO:0000256" key="5">
    <source>
        <dbReference type="ARBA" id="ARBA00022989"/>
    </source>
</evidence>
<feature type="transmembrane region" description="Helical" evidence="7">
    <location>
        <begin position="29"/>
        <end position="56"/>
    </location>
</feature>
<evidence type="ECO:0000256" key="4">
    <source>
        <dbReference type="ARBA" id="ARBA00022801"/>
    </source>
</evidence>
<feature type="transmembrane region" description="Helical" evidence="7">
    <location>
        <begin position="157"/>
        <end position="176"/>
    </location>
</feature>
<keyword evidence="5 7" id="KW-1133">Transmembrane helix</keyword>
<dbReference type="Pfam" id="PF01569">
    <property type="entry name" value="PAP2"/>
    <property type="match status" value="1"/>
</dbReference>
<dbReference type="SMART" id="SM00014">
    <property type="entry name" value="acidPPc"/>
    <property type="match status" value="1"/>
</dbReference>
<feature type="transmembrane region" description="Helical" evidence="7">
    <location>
        <begin position="62"/>
        <end position="81"/>
    </location>
</feature>
<evidence type="ECO:0000256" key="2">
    <source>
        <dbReference type="ARBA" id="ARBA00022475"/>
    </source>
</evidence>
<proteinExistence type="predicted"/>
<dbReference type="InterPro" id="IPR000326">
    <property type="entry name" value="PAP2/HPO"/>
</dbReference>
<evidence type="ECO:0000313" key="10">
    <source>
        <dbReference type="Proteomes" id="UP000029629"/>
    </source>
</evidence>
<accession>A0A095Z0A7</accession>
<dbReference type="EMBL" id="JRNI01000058">
    <property type="protein sequence ID" value="KGF28125.1"/>
    <property type="molecule type" value="Genomic_DNA"/>
</dbReference>
<reference evidence="9 10" key="1">
    <citation type="submission" date="2014-07" db="EMBL/GenBank/DDBJ databases">
        <authorList>
            <person name="McCorrison J."/>
            <person name="Sanka R."/>
            <person name="Torralba M."/>
            <person name="Gillis M."/>
            <person name="Haft D.H."/>
            <person name="Methe B."/>
            <person name="Sutton G."/>
            <person name="Nelson K.E."/>
        </authorList>
    </citation>
    <scope>NUCLEOTIDE SEQUENCE [LARGE SCALE GENOMIC DNA]</scope>
    <source>
        <strain evidence="9 10">DNF00040</strain>
    </source>
</reference>
<gene>
    <name evidence="9" type="ORF">HMPREF2130_09670</name>
</gene>
<dbReference type="GO" id="GO:0005886">
    <property type="term" value="C:plasma membrane"/>
    <property type="evidence" value="ECO:0007669"/>
    <property type="project" value="UniProtKB-SubCell"/>
</dbReference>
<dbReference type="PANTHER" id="PTHR14969">
    <property type="entry name" value="SPHINGOSINE-1-PHOSPHATE PHOSPHOHYDROLASE"/>
    <property type="match status" value="1"/>
</dbReference>
<dbReference type="Proteomes" id="UP000029629">
    <property type="component" value="Unassembled WGS sequence"/>
</dbReference>
<protein>
    <recommendedName>
        <fullName evidence="8">Phosphatidic acid phosphatase type 2/haloperoxidase domain-containing protein</fullName>
    </recommendedName>
</protein>
<comment type="caution">
    <text evidence="9">The sequence shown here is derived from an EMBL/GenBank/DDBJ whole genome shotgun (WGS) entry which is preliminary data.</text>
</comment>
<evidence type="ECO:0000259" key="8">
    <source>
        <dbReference type="SMART" id="SM00014"/>
    </source>
</evidence>
<evidence type="ECO:0000256" key="1">
    <source>
        <dbReference type="ARBA" id="ARBA00004651"/>
    </source>
</evidence>
<dbReference type="OrthoDB" id="9801622at2"/>
<keyword evidence="6 7" id="KW-0472">Membrane</keyword>
<dbReference type="Gene3D" id="1.20.144.10">
    <property type="entry name" value="Phosphatidic acid phosphatase type 2/haloperoxidase"/>
    <property type="match status" value="1"/>
</dbReference>
<feature type="domain" description="Phosphatidic acid phosphatase type 2/haloperoxidase" evidence="8">
    <location>
        <begin position="63"/>
        <end position="172"/>
    </location>
</feature>
<keyword evidence="2" id="KW-1003">Cell membrane</keyword>
<dbReference type="RefSeq" id="WP_036560413.1">
    <property type="nucleotide sequence ID" value="NZ_JRNI01000058.1"/>
</dbReference>
<organism evidence="9 10">
    <name type="scientific">Oligella urethralis DNF00040</name>
    <dbReference type="NCBI Taxonomy" id="1401065"/>
    <lineage>
        <taxon>Bacteria</taxon>
        <taxon>Pseudomonadati</taxon>
        <taxon>Pseudomonadota</taxon>
        <taxon>Betaproteobacteria</taxon>
        <taxon>Burkholderiales</taxon>
        <taxon>Alcaligenaceae</taxon>
        <taxon>Oligella</taxon>
    </lineage>
</organism>
<evidence type="ECO:0000256" key="6">
    <source>
        <dbReference type="ARBA" id="ARBA00023136"/>
    </source>
</evidence>
<keyword evidence="4" id="KW-0378">Hydrolase</keyword>
<dbReference type="SUPFAM" id="SSF48317">
    <property type="entry name" value="Acid phosphatase/Vanadium-dependent haloperoxidase"/>
    <property type="match status" value="1"/>
</dbReference>